<dbReference type="PANTHER" id="PTHR43567">
    <property type="entry name" value="FLAVOREDOXIN-RELATED-RELATED"/>
    <property type="match status" value="1"/>
</dbReference>
<dbReference type="GO" id="GO:0016646">
    <property type="term" value="F:oxidoreductase activity, acting on the CH-NH group of donors, NAD or NADP as acceptor"/>
    <property type="evidence" value="ECO:0007669"/>
    <property type="project" value="UniProtKB-ARBA"/>
</dbReference>
<gene>
    <name evidence="3" type="ORF">H9747_01150</name>
</gene>
<dbReference type="Gene3D" id="2.30.110.10">
    <property type="entry name" value="Electron Transport, Fmn-binding Protein, Chain A"/>
    <property type="match status" value="1"/>
</dbReference>
<organism evidence="3 4">
    <name type="scientific">Candidatus Blautia stercorigallinarum</name>
    <dbReference type="NCBI Taxonomy" id="2838501"/>
    <lineage>
        <taxon>Bacteria</taxon>
        <taxon>Bacillati</taxon>
        <taxon>Bacillota</taxon>
        <taxon>Clostridia</taxon>
        <taxon>Lachnospirales</taxon>
        <taxon>Lachnospiraceae</taxon>
        <taxon>Blautia</taxon>
    </lineage>
</organism>
<reference evidence="3" key="1">
    <citation type="journal article" date="2021" name="PeerJ">
        <title>Extensive microbial diversity within the chicken gut microbiome revealed by metagenomics and culture.</title>
        <authorList>
            <person name="Gilroy R."/>
            <person name="Ravi A."/>
            <person name="Getino M."/>
            <person name="Pursley I."/>
            <person name="Horton D.L."/>
            <person name="Alikhan N.F."/>
            <person name="Baker D."/>
            <person name="Gharbi K."/>
            <person name="Hall N."/>
            <person name="Watson M."/>
            <person name="Adriaenssens E.M."/>
            <person name="Foster-Nyarko E."/>
            <person name="Jarju S."/>
            <person name="Secka A."/>
            <person name="Antonio M."/>
            <person name="Oren A."/>
            <person name="Chaudhuri R.R."/>
            <person name="La Ragione R."/>
            <person name="Hildebrand F."/>
            <person name="Pallen M.J."/>
        </authorList>
    </citation>
    <scope>NUCLEOTIDE SEQUENCE</scope>
    <source>
        <strain evidence="3">CHK195-9823</strain>
    </source>
</reference>
<comment type="caution">
    <text evidence="3">The sequence shown here is derived from an EMBL/GenBank/DDBJ whole genome shotgun (WGS) entry which is preliminary data.</text>
</comment>
<evidence type="ECO:0000313" key="3">
    <source>
        <dbReference type="EMBL" id="HIV37600.1"/>
    </source>
</evidence>
<dbReference type="InterPro" id="IPR002563">
    <property type="entry name" value="Flavin_Rdtase-like_dom"/>
</dbReference>
<comment type="similarity">
    <text evidence="1">Belongs to the flavoredoxin family.</text>
</comment>
<dbReference type="Pfam" id="PF01613">
    <property type="entry name" value="Flavin_Reduct"/>
    <property type="match status" value="1"/>
</dbReference>
<dbReference type="GO" id="GO:0010181">
    <property type="term" value="F:FMN binding"/>
    <property type="evidence" value="ECO:0007669"/>
    <property type="project" value="InterPro"/>
</dbReference>
<dbReference type="InterPro" id="IPR052174">
    <property type="entry name" value="Flavoredoxin"/>
</dbReference>
<accession>A0A9D1PB96</accession>
<dbReference type="SUPFAM" id="SSF50475">
    <property type="entry name" value="FMN-binding split barrel"/>
    <property type="match status" value="1"/>
</dbReference>
<dbReference type="PANTHER" id="PTHR43567:SF5">
    <property type="entry name" value="HYPOTHETICAL CYTOSOLIC PROTEIN"/>
    <property type="match status" value="1"/>
</dbReference>
<proteinExistence type="inferred from homology"/>
<name>A0A9D1PB96_9FIRM</name>
<evidence type="ECO:0000256" key="1">
    <source>
        <dbReference type="ARBA" id="ARBA00038054"/>
    </source>
</evidence>
<feature type="domain" description="Flavin reductase like" evidence="2">
    <location>
        <begin position="18"/>
        <end position="164"/>
    </location>
</feature>
<dbReference type="InterPro" id="IPR012349">
    <property type="entry name" value="Split_barrel_FMN-bd"/>
</dbReference>
<evidence type="ECO:0000259" key="2">
    <source>
        <dbReference type="Pfam" id="PF01613"/>
    </source>
</evidence>
<dbReference type="AlphaFoldDB" id="A0A9D1PB96"/>
<dbReference type="EMBL" id="DXIQ01000007">
    <property type="protein sequence ID" value="HIV37600.1"/>
    <property type="molecule type" value="Genomic_DNA"/>
</dbReference>
<protein>
    <submittedName>
        <fullName evidence="3">Flavin reductase</fullName>
    </submittedName>
</protein>
<reference evidence="3" key="2">
    <citation type="submission" date="2021-04" db="EMBL/GenBank/DDBJ databases">
        <authorList>
            <person name="Gilroy R."/>
        </authorList>
    </citation>
    <scope>NUCLEOTIDE SEQUENCE</scope>
    <source>
        <strain evidence="3">CHK195-9823</strain>
    </source>
</reference>
<evidence type="ECO:0000313" key="4">
    <source>
        <dbReference type="Proteomes" id="UP000886814"/>
    </source>
</evidence>
<dbReference type="Proteomes" id="UP000886814">
    <property type="component" value="Unassembled WGS sequence"/>
</dbReference>
<sequence>MGFREVPIESIEFNPFQRIGKQWMLVTAGDQEKFNTMTASWGAAGVMWGKNAVTVYIRPQRYTKEFIDAKDTFTLSFYGEEYRKALSLLGSVSGRDKDKVKEAGLTPVPVEDTMAFEEADLVLVCRKMYHAPMPPENFDDKSNDEKWYPQKDYHVMYIAEITKALVKE</sequence>